<dbReference type="PANTHER" id="PTHR31913:SF0">
    <property type="entry name" value="VACUOLAR IMPORT AND DEGRADATION PROTEIN 27"/>
    <property type="match status" value="1"/>
</dbReference>
<dbReference type="RefSeq" id="XP_062877565.1">
    <property type="nucleotide sequence ID" value="XM_063021495.1"/>
</dbReference>
<dbReference type="InterPro" id="IPR040979">
    <property type="entry name" value="Vid27_N"/>
</dbReference>
<dbReference type="KEGG" id="asau:88173551"/>
<reference evidence="2 3" key="1">
    <citation type="submission" date="2023-10" db="EMBL/GenBank/DDBJ databases">
        <title>Draft Genome Sequence of Candida saopaulonensis from a very Premature Infant with Sepsis.</title>
        <authorList>
            <person name="Ning Y."/>
            <person name="Dai R."/>
            <person name="Xiao M."/>
            <person name="Xu Y."/>
            <person name="Yan Q."/>
            <person name="Zhang L."/>
        </authorList>
    </citation>
    <scope>NUCLEOTIDE SEQUENCE [LARGE SCALE GENOMIC DNA]</scope>
    <source>
        <strain evidence="2 3">19XY460</strain>
    </source>
</reference>
<dbReference type="EMBL" id="CP138896">
    <property type="protein sequence ID" value="WPK25182.1"/>
    <property type="molecule type" value="Genomic_DNA"/>
</dbReference>
<gene>
    <name evidence="2" type="ORF">PUMCH_002486</name>
</gene>
<dbReference type="Pfam" id="PF17748">
    <property type="entry name" value="VID27_N"/>
    <property type="match status" value="1"/>
</dbReference>
<organism evidence="2 3">
    <name type="scientific">Australozyma saopauloensis</name>
    <dbReference type="NCBI Taxonomy" id="291208"/>
    <lineage>
        <taxon>Eukaryota</taxon>
        <taxon>Fungi</taxon>
        <taxon>Dikarya</taxon>
        <taxon>Ascomycota</taxon>
        <taxon>Saccharomycotina</taxon>
        <taxon>Pichiomycetes</taxon>
        <taxon>Metschnikowiaceae</taxon>
        <taxon>Australozyma</taxon>
    </lineage>
</organism>
<keyword evidence="3" id="KW-1185">Reference proteome</keyword>
<proteinExistence type="predicted"/>
<dbReference type="GO" id="GO:0005737">
    <property type="term" value="C:cytoplasm"/>
    <property type="evidence" value="ECO:0007669"/>
    <property type="project" value="TreeGrafter"/>
</dbReference>
<evidence type="ECO:0000313" key="3">
    <source>
        <dbReference type="Proteomes" id="UP001338582"/>
    </source>
</evidence>
<dbReference type="GO" id="GO:0005634">
    <property type="term" value="C:nucleus"/>
    <property type="evidence" value="ECO:0007669"/>
    <property type="project" value="TreeGrafter"/>
</dbReference>
<dbReference type="AlphaFoldDB" id="A0AAX4HBB2"/>
<evidence type="ECO:0000259" key="1">
    <source>
        <dbReference type="Pfam" id="PF17748"/>
    </source>
</evidence>
<dbReference type="InterPro" id="IPR040458">
    <property type="entry name" value="Vid27"/>
</dbReference>
<protein>
    <recommendedName>
        <fullName evidence="1">Vid27 N-terminal domain-containing protein</fullName>
    </recommendedName>
</protein>
<dbReference type="GeneID" id="88173551"/>
<name>A0AAX4HBB2_9ASCO</name>
<evidence type="ECO:0000313" key="2">
    <source>
        <dbReference type="EMBL" id="WPK25182.1"/>
    </source>
</evidence>
<feature type="domain" description="Vid27 N-terminal" evidence="1">
    <location>
        <begin position="1"/>
        <end position="174"/>
    </location>
</feature>
<dbReference type="PANTHER" id="PTHR31913">
    <property type="entry name" value="VACUOLAR IMPORT AND DEGRADATION PROTEIN 27"/>
    <property type="match status" value="1"/>
</dbReference>
<accession>A0AAX4HBB2</accession>
<dbReference type="Proteomes" id="UP001338582">
    <property type="component" value="Chromosome 3"/>
</dbReference>
<sequence length="476" mass="53308">MNFLRKFIGLPPSDDVASIPSGRLFLSRSLLSPKGALECLYNDSVLTIKQTSAPFCYQLCVTRAYQEGELSANYSDGDDDDEGDDVLDEEQHNTDERLFFLTPELNVRLYCKNDGTQVIRWDDISGDLGDCYEFVVDEEIKKNEVDNFTVCIYRCLYELVNEKSAADVPEKELRLQFCQPLSPVLNSQQASFELLRSYTVKRPSVPELLSPETRLESACDSELKTLTTGDFATAMPLSGKVLCRYTVELRSFDAKSEAFALLQPDATIAITEDTEGLFHLISTTPDYGFSIVLLKQQKLAFYLEYLGLSFMYLPTNTNSVKELNLFLKFAESNDFEAFKHEYLISMYQNVAQNKDTDEVRKVSEGLSSVKLSSSDSRLAKNISADSRKGSIPNFASTALQGHKAASLNEFHSPENQKSAKSNSSDIFLGAFRKTENGIEFVSEITAIEDTHGVKHKSSLNLEDLKSTTLILQDDLS</sequence>